<sequence>MYARLISVLFYMLFTCVVLNPQVGGFTIYLYIFVPFLDPDFSRFIAGTARKWSTPLFVALVASAIGSPSMAMRVASLAICVGYLMYTYERRIAYLQPWIAFNVVFAIVQFTMYYVDRPLSYQLGPTAIAKMVWGPYATLTYTNFFEVFYFSRVSGLSREAGFFSSLLVSSFIIYLYTEKPSKKMIAIYFIGFFISFSKSTAVLFIATLLYPFRHNLKRIHPLVVLVLFSAAMCIFSLYLAAHDFFESDTFGHRFSGYAFLFDAQIDDLIKGIDQHEIVRRYGNLQYIKLVRTDIETSGFAGLANNVAEMGLFPAIIVLVVIAISVNDGFSMLILLFLTSTLALLSVTSFISLAYLIAYWPRFSPYSRDRIAKSRAQSAAITLDLWRSRPKHSARYLAATKQPQKR</sequence>
<evidence type="ECO:0000313" key="2">
    <source>
        <dbReference type="EMBL" id="NYH14495.1"/>
    </source>
</evidence>
<proteinExistence type="predicted"/>
<keyword evidence="1" id="KW-1133">Transmembrane helix</keyword>
<feature type="transmembrane region" description="Helical" evidence="1">
    <location>
        <begin position="9"/>
        <end position="36"/>
    </location>
</feature>
<dbReference type="Proteomes" id="UP000572540">
    <property type="component" value="Unassembled WGS sequence"/>
</dbReference>
<evidence type="ECO:0000313" key="3">
    <source>
        <dbReference type="Proteomes" id="UP000572540"/>
    </source>
</evidence>
<dbReference type="RefSeq" id="WP_179759305.1">
    <property type="nucleotide sequence ID" value="NZ_JACCAU010000001.1"/>
</dbReference>
<feature type="transmembrane region" description="Helical" evidence="1">
    <location>
        <begin position="222"/>
        <end position="241"/>
    </location>
</feature>
<feature type="transmembrane region" description="Helical" evidence="1">
    <location>
        <begin position="56"/>
        <end position="86"/>
    </location>
</feature>
<keyword evidence="1" id="KW-0472">Membrane</keyword>
<protein>
    <recommendedName>
        <fullName evidence="4">O-antigen ligase-like membrane protein</fullName>
    </recommendedName>
</protein>
<gene>
    <name evidence="2" type="ORF">GGD41_001723</name>
</gene>
<feature type="transmembrane region" description="Helical" evidence="1">
    <location>
        <begin position="332"/>
        <end position="359"/>
    </location>
</feature>
<dbReference type="AlphaFoldDB" id="A0A7Z0AZF2"/>
<name>A0A7Z0AZF2_9BURK</name>
<organism evidence="2 3">
    <name type="scientific">Paraburkholderia bryophila</name>
    <dbReference type="NCBI Taxonomy" id="420952"/>
    <lineage>
        <taxon>Bacteria</taxon>
        <taxon>Pseudomonadati</taxon>
        <taxon>Pseudomonadota</taxon>
        <taxon>Betaproteobacteria</taxon>
        <taxon>Burkholderiales</taxon>
        <taxon>Burkholderiaceae</taxon>
        <taxon>Paraburkholderia</taxon>
    </lineage>
</organism>
<evidence type="ECO:0008006" key="4">
    <source>
        <dbReference type="Google" id="ProtNLM"/>
    </source>
</evidence>
<evidence type="ECO:0000256" key="1">
    <source>
        <dbReference type="SAM" id="Phobius"/>
    </source>
</evidence>
<reference evidence="2 3" key="1">
    <citation type="submission" date="2020-07" db="EMBL/GenBank/DDBJ databases">
        <title>Exploring microbial biodiversity for novel pathways involved in the catabolism of aromatic compounds derived from lignin.</title>
        <authorList>
            <person name="Elkins J."/>
        </authorList>
    </citation>
    <scope>NUCLEOTIDE SEQUENCE [LARGE SCALE GENOMIC DNA]</scope>
    <source>
        <strain evidence="2 3">H2C3B</strain>
    </source>
</reference>
<accession>A0A7Z0AZF2</accession>
<keyword evidence="1" id="KW-0812">Transmembrane</keyword>
<feature type="transmembrane region" description="Helical" evidence="1">
    <location>
        <begin position="127"/>
        <end position="148"/>
    </location>
</feature>
<feature type="transmembrane region" description="Helical" evidence="1">
    <location>
        <begin position="98"/>
        <end position="115"/>
    </location>
</feature>
<feature type="transmembrane region" description="Helical" evidence="1">
    <location>
        <begin position="306"/>
        <end position="325"/>
    </location>
</feature>
<feature type="transmembrane region" description="Helical" evidence="1">
    <location>
        <begin position="189"/>
        <end position="210"/>
    </location>
</feature>
<feature type="transmembrane region" description="Helical" evidence="1">
    <location>
        <begin position="160"/>
        <end position="177"/>
    </location>
</feature>
<dbReference type="EMBL" id="JACCAU010000001">
    <property type="protein sequence ID" value="NYH14495.1"/>
    <property type="molecule type" value="Genomic_DNA"/>
</dbReference>
<comment type="caution">
    <text evidence="2">The sequence shown here is derived from an EMBL/GenBank/DDBJ whole genome shotgun (WGS) entry which is preliminary data.</text>
</comment>